<dbReference type="PANTHER" id="PTHR30160">
    <property type="entry name" value="TETRAACYLDISACCHARIDE 4'-KINASE-RELATED"/>
    <property type="match status" value="1"/>
</dbReference>
<dbReference type="PANTHER" id="PTHR30160:SF1">
    <property type="entry name" value="LIPOPOLYSACCHARIDE 1,2-N-ACETYLGLUCOSAMINETRANSFERASE-RELATED"/>
    <property type="match status" value="1"/>
</dbReference>
<protein>
    <submittedName>
        <fullName evidence="3">Glycosyltransferase family 9 protein</fullName>
    </submittedName>
</protein>
<dbReference type="RefSeq" id="WP_252769125.1">
    <property type="nucleotide sequence ID" value="NZ_JAMXMC010000004.1"/>
</dbReference>
<keyword evidence="4" id="KW-1185">Reference proteome</keyword>
<organism evidence="3 4">
    <name type="scientific">Ideonella oryzae</name>
    <dbReference type="NCBI Taxonomy" id="2937441"/>
    <lineage>
        <taxon>Bacteria</taxon>
        <taxon>Pseudomonadati</taxon>
        <taxon>Pseudomonadota</taxon>
        <taxon>Betaproteobacteria</taxon>
        <taxon>Burkholderiales</taxon>
        <taxon>Sphaerotilaceae</taxon>
        <taxon>Ideonella</taxon>
    </lineage>
</organism>
<evidence type="ECO:0000256" key="2">
    <source>
        <dbReference type="ARBA" id="ARBA00022679"/>
    </source>
</evidence>
<accession>A0ABT1BKC2</accession>
<dbReference type="Proteomes" id="UP001204851">
    <property type="component" value="Unassembled WGS sequence"/>
</dbReference>
<dbReference type="Pfam" id="PF01075">
    <property type="entry name" value="Glyco_transf_9"/>
    <property type="match status" value="1"/>
</dbReference>
<reference evidence="3 4" key="1">
    <citation type="submission" date="2022-06" db="EMBL/GenBank/DDBJ databases">
        <title>Ideonella sp. NS12-5 Genome sequencing and assembly.</title>
        <authorList>
            <person name="Jung Y."/>
        </authorList>
    </citation>
    <scope>NUCLEOTIDE SEQUENCE [LARGE SCALE GENOMIC DNA]</scope>
    <source>
        <strain evidence="3 4">NS12-5</strain>
    </source>
</reference>
<gene>
    <name evidence="3" type="ORF">M0L44_08085</name>
</gene>
<dbReference type="Gene3D" id="3.40.50.2000">
    <property type="entry name" value="Glycogen Phosphorylase B"/>
    <property type="match status" value="2"/>
</dbReference>
<sequence length="375" mass="40912">MTGLAERAIALAPRRILIVRLSALGDVVLSSGLIPALKARWPEARLSWLVDAPAAPLLAHNPRLDELRVLPLSQWKQLWRSGHRLQAWRAFRAWAHELRAQEFDLVIDPQGLFKSGVCGWLSGAPLRMSLWPREGNQLFVHDCVRPAVPPGPERIISFEYRALADAVGAPEFRLDLAVGEAPRQRAIQVMREAGIAGRPTAILAPFTTRPQKHWLEERWPVLAAALWEAGYQPVILGGPGDRAGAERMASREARIVNLAGRLKLDETVAAIAQSQLLIGVDTGLTHMGIALGLPTVALFGSTAPYLHAGTDRVKVLYKALPCSPCHRAPSCQGRFDCMHELSVAEVMQTVHQVALAPKPVQGNSIPRPESGAGHP</sequence>
<dbReference type="CDD" id="cd03789">
    <property type="entry name" value="GT9_LPS_heptosyltransferase"/>
    <property type="match status" value="1"/>
</dbReference>
<name>A0ABT1BKC2_9BURK</name>
<evidence type="ECO:0000313" key="3">
    <source>
        <dbReference type="EMBL" id="MCO5976666.1"/>
    </source>
</evidence>
<evidence type="ECO:0000256" key="1">
    <source>
        <dbReference type="ARBA" id="ARBA00022676"/>
    </source>
</evidence>
<comment type="caution">
    <text evidence="3">The sequence shown here is derived from an EMBL/GenBank/DDBJ whole genome shotgun (WGS) entry which is preliminary data.</text>
</comment>
<evidence type="ECO:0000313" key="4">
    <source>
        <dbReference type="Proteomes" id="UP001204851"/>
    </source>
</evidence>
<keyword evidence="1" id="KW-0328">Glycosyltransferase</keyword>
<proteinExistence type="predicted"/>
<keyword evidence="2" id="KW-0808">Transferase</keyword>
<dbReference type="InterPro" id="IPR051199">
    <property type="entry name" value="LPS_LOS_Heptosyltrfase"/>
</dbReference>
<dbReference type="SUPFAM" id="SSF53756">
    <property type="entry name" value="UDP-Glycosyltransferase/glycogen phosphorylase"/>
    <property type="match status" value="1"/>
</dbReference>
<dbReference type="InterPro" id="IPR002201">
    <property type="entry name" value="Glyco_trans_9"/>
</dbReference>
<dbReference type="EMBL" id="JAMXMC010000004">
    <property type="protein sequence ID" value="MCO5976666.1"/>
    <property type="molecule type" value="Genomic_DNA"/>
</dbReference>